<organism evidence="9 10">
    <name type="scientific">Facklamia hominis</name>
    <dbReference type="NCBI Taxonomy" id="178214"/>
    <lineage>
        <taxon>Bacteria</taxon>
        <taxon>Bacillati</taxon>
        <taxon>Bacillota</taxon>
        <taxon>Bacilli</taxon>
        <taxon>Lactobacillales</taxon>
        <taxon>Aerococcaceae</taxon>
        <taxon>Facklamia</taxon>
    </lineage>
</organism>
<evidence type="ECO:0000256" key="8">
    <source>
        <dbReference type="PIRSR" id="PIRSR001013-1"/>
    </source>
</evidence>
<dbReference type="GO" id="GO:0003723">
    <property type="term" value="F:RNA binding"/>
    <property type="evidence" value="ECO:0007669"/>
    <property type="project" value="UniProtKB-UniRule"/>
</dbReference>
<evidence type="ECO:0000313" key="10">
    <source>
        <dbReference type="Proteomes" id="UP001229251"/>
    </source>
</evidence>
<name>A0AAJ1V2I2_9LACT</name>
<evidence type="ECO:0000313" key="9">
    <source>
        <dbReference type="EMBL" id="MDK7187535.1"/>
    </source>
</evidence>
<evidence type="ECO:0000256" key="3">
    <source>
        <dbReference type="ARBA" id="ARBA00022214"/>
    </source>
</evidence>
<dbReference type="InterPro" id="IPR000026">
    <property type="entry name" value="N1-like"/>
</dbReference>
<dbReference type="GO" id="GO:0004521">
    <property type="term" value="F:RNA endonuclease activity"/>
    <property type="evidence" value="ECO:0007669"/>
    <property type="project" value="UniProtKB-UniRule"/>
</dbReference>
<dbReference type="PIRSF" id="PIRSF001013">
    <property type="entry name" value="Barnase"/>
    <property type="match status" value="1"/>
</dbReference>
<reference evidence="9" key="1">
    <citation type="submission" date="2023-05" db="EMBL/GenBank/DDBJ databases">
        <title>Cataloging the Phylogenetic Diversity of Human Bladder Bacteria.</title>
        <authorList>
            <person name="Du J."/>
        </authorList>
    </citation>
    <scope>NUCLEOTIDE SEQUENCE</scope>
    <source>
        <strain evidence="9">UMB1231</strain>
    </source>
</reference>
<dbReference type="GO" id="GO:0005576">
    <property type="term" value="C:extracellular region"/>
    <property type="evidence" value="ECO:0007669"/>
    <property type="project" value="UniProtKB-SubCell"/>
</dbReference>
<comment type="caution">
    <text evidence="9">The sequence shown here is derived from an EMBL/GenBank/DDBJ whole genome shotgun (WGS) entry which is preliminary data.</text>
</comment>
<dbReference type="EC" id="3.1.27.-" evidence="7"/>
<dbReference type="PRINTS" id="PR00117">
    <property type="entry name" value="BARNASE"/>
</dbReference>
<comment type="subcellular location">
    <subcellularLocation>
        <location evidence="1 7">Secreted</location>
    </subcellularLocation>
</comment>
<accession>A0AAJ1V2I2</accession>
<keyword evidence="7" id="KW-0255">Endonuclease</keyword>
<protein>
    <recommendedName>
        <fullName evidence="3 7">Ribonuclease</fullName>
        <ecNumber evidence="7">3.1.27.-</ecNumber>
    </recommendedName>
</protein>
<evidence type="ECO:0000256" key="2">
    <source>
        <dbReference type="ARBA" id="ARBA00009006"/>
    </source>
</evidence>
<dbReference type="GO" id="GO:0016787">
    <property type="term" value="F:hydrolase activity"/>
    <property type="evidence" value="ECO:0007669"/>
    <property type="project" value="UniProtKB-KW"/>
</dbReference>
<proteinExistence type="inferred from homology"/>
<dbReference type="Pfam" id="PF00545">
    <property type="entry name" value="Ribonuclease"/>
    <property type="match status" value="1"/>
</dbReference>
<gene>
    <name evidence="9" type="ORF">QP433_06035</name>
</gene>
<feature type="active site" description="Proton acceptor" evidence="8">
    <location>
        <position position="118"/>
    </location>
</feature>
<keyword evidence="5 7" id="KW-0540">Nuclease</keyword>
<evidence type="ECO:0000256" key="4">
    <source>
        <dbReference type="ARBA" id="ARBA00022525"/>
    </source>
</evidence>
<dbReference type="InterPro" id="IPR001887">
    <property type="entry name" value="Barnase"/>
</dbReference>
<dbReference type="Proteomes" id="UP001229251">
    <property type="component" value="Unassembled WGS sequence"/>
</dbReference>
<feature type="active site" description="Proton donor" evidence="8">
    <location>
        <position position="148"/>
    </location>
</feature>
<evidence type="ECO:0000256" key="5">
    <source>
        <dbReference type="ARBA" id="ARBA00022722"/>
    </source>
</evidence>
<comment type="similarity">
    <text evidence="2 7">Belongs to the ribonuclease N1/T1 family.</text>
</comment>
<dbReference type="AlphaFoldDB" id="A0AAJ1V2I2"/>
<keyword evidence="4 7" id="KW-0964">Secreted</keyword>
<evidence type="ECO:0000256" key="1">
    <source>
        <dbReference type="ARBA" id="ARBA00004613"/>
    </source>
</evidence>
<dbReference type="Gene3D" id="3.10.450.30">
    <property type="entry name" value="Microbial ribonucleases"/>
    <property type="match status" value="1"/>
</dbReference>
<dbReference type="SUPFAM" id="SSF53933">
    <property type="entry name" value="Microbial ribonucleases"/>
    <property type="match status" value="1"/>
</dbReference>
<dbReference type="InterPro" id="IPR016191">
    <property type="entry name" value="Ribonuclease/ribotoxin"/>
</dbReference>
<dbReference type="RefSeq" id="WP_006908068.1">
    <property type="nucleotide sequence ID" value="NZ_CAUPDI010000013.1"/>
</dbReference>
<evidence type="ECO:0000256" key="7">
    <source>
        <dbReference type="PIRNR" id="PIRNR001013"/>
    </source>
</evidence>
<sequence>MKQTKQILFSALAIILLLLSLMRGLTTDRDLSLDSNSSLENSHQVENKELVKGEAYYDLEDVAAYIHQYQSLPANYITKKQAQSKGWQPGDPYYVVGGDSFGNREGQLPKKSGRRYYEADLKAGYTNHRGPLRLVYSNDGLIFYTQDHYDSFEQLY</sequence>
<evidence type="ECO:0000256" key="6">
    <source>
        <dbReference type="ARBA" id="ARBA00022801"/>
    </source>
</evidence>
<keyword evidence="6 7" id="KW-0378">Hydrolase</keyword>
<dbReference type="EMBL" id="JASOOE010000010">
    <property type="protein sequence ID" value="MDK7187535.1"/>
    <property type="molecule type" value="Genomic_DNA"/>
</dbReference>